<comment type="subcellular location">
    <subcellularLocation>
        <location evidence="2">Cytoplasm</location>
    </subcellularLocation>
</comment>
<feature type="modified residue" description="N6-(pyridoxal phosphate)lysine" evidence="15">
    <location>
        <position position="96"/>
    </location>
</feature>
<evidence type="ECO:0000256" key="7">
    <source>
        <dbReference type="ARBA" id="ARBA00023115"/>
    </source>
</evidence>
<evidence type="ECO:0000256" key="13">
    <source>
        <dbReference type="ARBA" id="ARBA00046672"/>
    </source>
</evidence>
<evidence type="ECO:0000256" key="2">
    <source>
        <dbReference type="ARBA" id="ARBA00004496"/>
    </source>
</evidence>
<evidence type="ECO:0000313" key="18">
    <source>
        <dbReference type="Proteomes" id="UP000286134"/>
    </source>
</evidence>
<dbReference type="Pfam" id="PF02784">
    <property type="entry name" value="Orn_Arg_deC_N"/>
    <property type="match status" value="1"/>
</dbReference>
<dbReference type="EMBL" id="MCFK01004565">
    <property type="protein sequence ID" value="RKF61016.1"/>
    <property type="molecule type" value="Genomic_DNA"/>
</dbReference>
<evidence type="ECO:0000256" key="11">
    <source>
        <dbReference type="ARBA" id="ARBA00037173"/>
    </source>
</evidence>
<comment type="similarity">
    <text evidence="3">Belongs to the Orn/Lys/Arg decarboxylase class-II family.</text>
</comment>
<dbReference type="AlphaFoldDB" id="A0A420HUD0"/>
<comment type="subunit">
    <text evidence="13">Homodimer. Only the dimer is catalytically active, as the active sites are constructed of residues from both monomers.</text>
</comment>
<evidence type="ECO:0000256" key="8">
    <source>
        <dbReference type="ARBA" id="ARBA00023239"/>
    </source>
</evidence>
<accession>A0A420HUD0</accession>
<evidence type="ECO:0000256" key="1">
    <source>
        <dbReference type="ARBA" id="ARBA00001933"/>
    </source>
</evidence>
<dbReference type="Gene3D" id="3.20.20.10">
    <property type="entry name" value="Alanine racemase"/>
    <property type="match status" value="1"/>
</dbReference>
<keyword evidence="6 15" id="KW-0663">Pyridoxal phosphate</keyword>
<comment type="caution">
    <text evidence="17">The sequence shown here is derived from an EMBL/GenBank/DDBJ whole genome shotgun (WGS) entry which is preliminary data.</text>
</comment>
<evidence type="ECO:0000256" key="5">
    <source>
        <dbReference type="ARBA" id="ARBA00022793"/>
    </source>
</evidence>
<dbReference type="Gene3D" id="2.40.37.10">
    <property type="entry name" value="Lyase, Ornithine Decarboxylase, Chain A, domain 1"/>
    <property type="match status" value="1"/>
</dbReference>
<dbReference type="STRING" id="212602.A0A420HUD0"/>
<comment type="function">
    <text evidence="11">Catalyzes the first and rate-limiting step of polyamine biosynthesis that converts ornithine into putrescine, which is the precursor for the polyamines, spermidine and spermine. Polyamines are essential for cell proliferation and are implicated in cellular processes, ranging from DNA replication to apoptosis.</text>
</comment>
<dbReference type="PRINTS" id="PR01179">
    <property type="entry name" value="ODADCRBXLASE"/>
</dbReference>
<keyword evidence="5" id="KW-0210">Decarboxylase</keyword>
<gene>
    <name evidence="17" type="ORF">OnM2_045088</name>
</gene>
<dbReference type="PRINTS" id="PR01182">
    <property type="entry name" value="ORNDCRBXLASE"/>
</dbReference>
<evidence type="ECO:0000256" key="9">
    <source>
        <dbReference type="ARBA" id="ARBA00034115"/>
    </source>
</evidence>
<dbReference type="PROSITE" id="PS00879">
    <property type="entry name" value="ODR_DC_2_2"/>
    <property type="match status" value="1"/>
</dbReference>
<evidence type="ECO:0000256" key="14">
    <source>
        <dbReference type="ARBA" id="ARBA00049127"/>
    </source>
</evidence>
<dbReference type="GO" id="GO:0004586">
    <property type="term" value="F:ornithine decarboxylase activity"/>
    <property type="evidence" value="ECO:0007669"/>
    <property type="project" value="UniProtKB-EC"/>
</dbReference>
<keyword evidence="18" id="KW-1185">Reference proteome</keyword>
<sequence length="454" mass="50814">MSLSTTSTLENTFKNTTLKTKNSKPSCNFINSKNGTEISRTLIRQALHGRIEFINHSICEAGDEDSFFVADLGEIYRQHIRWKKNLPRVRPFYAVKCNADPYAIKLLARLGTGFDCASKAEIEQILNINVDPTRIIYAQPCKTSSYIHYAASRGVKKMTFDNADELYKIKKLFPDAELFIRISTDDSSSLCRLSLKFGAAMESTERLLDLAKELDLCITGISFHIGSGASDPLAFRKAVQDASTVLNQATARDFPIRILDIGGGFTSENFELMAASLNEALEEYIPSYINVIGEPGRFYVSSAFTLASHVIARRTVDDLEMDKKSYMLYLNDGLYGNFSCILFDHQNPKAKVLRTGNITYFDDKAAEQSLDGIVYSIWGPTCDGIDRITESACFDHIIDIGDWLYFENMGAYTNCSATRFNGFPNSHDIIYVVSEPKARALLGIDSTNDYSLMM</sequence>
<dbReference type="OrthoDB" id="5034579at2759"/>
<evidence type="ECO:0000259" key="16">
    <source>
        <dbReference type="Pfam" id="PF02784"/>
    </source>
</evidence>
<dbReference type="PANTHER" id="PTHR11482">
    <property type="entry name" value="ARGININE/DIAMINOPIMELATE/ORNITHINE DECARBOXYLASE"/>
    <property type="match status" value="1"/>
</dbReference>
<feature type="domain" description="Orn/DAP/Arg decarboxylase 2 N-terminal" evidence="16">
    <location>
        <begin position="72"/>
        <end position="301"/>
    </location>
</feature>
<evidence type="ECO:0000256" key="15">
    <source>
        <dbReference type="PIRSR" id="PIRSR600183-50"/>
    </source>
</evidence>
<evidence type="ECO:0000313" key="17">
    <source>
        <dbReference type="EMBL" id="RKF61016.1"/>
    </source>
</evidence>
<dbReference type="SUPFAM" id="SSF50621">
    <property type="entry name" value="Alanine racemase C-terminal domain-like"/>
    <property type="match status" value="1"/>
</dbReference>
<reference evidence="17 18" key="1">
    <citation type="journal article" date="2018" name="BMC Genomics">
        <title>Comparative genome analyses reveal sequence features reflecting distinct modes of host-adaptation between dicot and monocot powdery mildew.</title>
        <authorList>
            <person name="Wu Y."/>
            <person name="Ma X."/>
            <person name="Pan Z."/>
            <person name="Kale S.D."/>
            <person name="Song Y."/>
            <person name="King H."/>
            <person name="Zhang Q."/>
            <person name="Presley C."/>
            <person name="Deng X."/>
            <person name="Wei C.I."/>
            <person name="Xiao S."/>
        </authorList>
    </citation>
    <scope>NUCLEOTIDE SEQUENCE [LARGE SCALE GENOMIC DNA]</scope>
    <source>
        <strain evidence="17">UMSG2</strain>
    </source>
</reference>
<dbReference type="GO" id="GO:0005737">
    <property type="term" value="C:cytoplasm"/>
    <property type="evidence" value="ECO:0007669"/>
    <property type="project" value="UniProtKB-SubCell"/>
</dbReference>
<proteinExistence type="inferred from homology"/>
<comment type="pathway">
    <text evidence="9">Amine and polyamine biosynthesis; putrescine biosynthesis via L-ornithine pathway; putrescine from L-ornithine: step 1/1.</text>
</comment>
<dbReference type="FunFam" id="2.40.37.10:FF:000010">
    <property type="entry name" value="Ornithine decarboxylase"/>
    <property type="match status" value="1"/>
</dbReference>
<comment type="cofactor">
    <cofactor evidence="1 15">
        <name>pyridoxal 5'-phosphate</name>
        <dbReference type="ChEBI" id="CHEBI:597326"/>
    </cofactor>
</comment>
<dbReference type="InterPro" id="IPR002433">
    <property type="entry name" value="Orn_de-COase"/>
</dbReference>
<organism evidence="17 18">
    <name type="scientific">Erysiphe neolycopersici</name>
    <dbReference type="NCBI Taxonomy" id="212602"/>
    <lineage>
        <taxon>Eukaryota</taxon>
        <taxon>Fungi</taxon>
        <taxon>Dikarya</taxon>
        <taxon>Ascomycota</taxon>
        <taxon>Pezizomycotina</taxon>
        <taxon>Leotiomycetes</taxon>
        <taxon>Erysiphales</taxon>
        <taxon>Erysiphaceae</taxon>
        <taxon>Erysiphe</taxon>
    </lineage>
</organism>
<dbReference type="SUPFAM" id="SSF51419">
    <property type="entry name" value="PLP-binding barrel"/>
    <property type="match status" value="1"/>
</dbReference>
<dbReference type="Proteomes" id="UP000286134">
    <property type="component" value="Unassembled WGS sequence"/>
</dbReference>
<evidence type="ECO:0000256" key="10">
    <source>
        <dbReference type="ARBA" id="ARBA00034138"/>
    </source>
</evidence>
<protein>
    <recommendedName>
        <fullName evidence="12">Ornithine decarboxylase</fullName>
        <ecNumber evidence="10">4.1.1.17</ecNumber>
    </recommendedName>
</protein>
<dbReference type="CDD" id="cd00622">
    <property type="entry name" value="PLPDE_III_ODC"/>
    <property type="match status" value="1"/>
</dbReference>
<dbReference type="InterPro" id="IPR022657">
    <property type="entry name" value="De-COase2_CS"/>
</dbReference>
<keyword evidence="7" id="KW-0620">Polyamine biosynthesis</keyword>
<keyword evidence="4" id="KW-0963">Cytoplasm</keyword>
<dbReference type="InterPro" id="IPR022644">
    <property type="entry name" value="De-COase2_N"/>
</dbReference>
<dbReference type="InterPro" id="IPR000183">
    <property type="entry name" value="Orn/DAP/Arg_de-COase"/>
</dbReference>
<evidence type="ECO:0000256" key="12">
    <source>
        <dbReference type="ARBA" id="ARBA00039485"/>
    </source>
</evidence>
<dbReference type="PANTHER" id="PTHR11482:SF6">
    <property type="entry name" value="ORNITHINE DECARBOXYLASE 1-RELATED"/>
    <property type="match status" value="1"/>
</dbReference>
<dbReference type="InterPro" id="IPR009006">
    <property type="entry name" value="Ala_racemase/Decarboxylase_C"/>
</dbReference>
<dbReference type="InterPro" id="IPR029066">
    <property type="entry name" value="PLP-binding_barrel"/>
</dbReference>
<comment type="catalytic activity">
    <reaction evidence="14">
        <text>L-ornithine + H(+) = putrescine + CO2</text>
        <dbReference type="Rhea" id="RHEA:22964"/>
        <dbReference type="ChEBI" id="CHEBI:15378"/>
        <dbReference type="ChEBI" id="CHEBI:16526"/>
        <dbReference type="ChEBI" id="CHEBI:46911"/>
        <dbReference type="ChEBI" id="CHEBI:326268"/>
        <dbReference type="EC" id="4.1.1.17"/>
    </reaction>
</comment>
<dbReference type="GO" id="GO:0033387">
    <property type="term" value="P:putrescine biosynthetic process from arginine, via ornithine"/>
    <property type="evidence" value="ECO:0007669"/>
    <property type="project" value="TreeGrafter"/>
</dbReference>
<name>A0A420HUD0_9PEZI</name>
<evidence type="ECO:0000256" key="4">
    <source>
        <dbReference type="ARBA" id="ARBA00022490"/>
    </source>
</evidence>
<feature type="active site" description="Proton donor" evidence="15">
    <location>
        <position position="382"/>
    </location>
</feature>
<evidence type="ECO:0000256" key="3">
    <source>
        <dbReference type="ARBA" id="ARBA00008872"/>
    </source>
</evidence>
<dbReference type="EC" id="4.1.1.17" evidence="10"/>
<evidence type="ECO:0000256" key="6">
    <source>
        <dbReference type="ARBA" id="ARBA00022898"/>
    </source>
</evidence>
<keyword evidence="8" id="KW-0456">Lyase</keyword>
<dbReference type="FunFam" id="3.20.20.10:FF:000005">
    <property type="entry name" value="Ornithine decarboxylase"/>
    <property type="match status" value="1"/>
</dbReference>